<evidence type="ECO:0000313" key="1">
    <source>
        <dbReference type="EMBL" id="TCQ00570.1"/>
    </source>
</evidence>
<accession>A0A4R2TB41</accession>
<proteinExistence type="predicted"/>
<reference evidence="1 2" key="1">
    <citation type="submission" date="2019-03" db="EMBL/GenBank/DDBJ databases">
        <title>Genomic Encyclopedia of Type Strains, Phase IV (KMG-IV): sequencing the most valuable type-strain genomes for metagenomic binning, comparative biology and taxonomic classification.</title>
        <authorList>
            <person name="Goeker M."/>
        </authorList>
    </citation>
    <scope>NUCLEOTIDE SEQUENCE [LARGE SCALE GENOMIC DNA]</scope>
    <source>
        <strain evidence="1 2">DSM 100013</strain>
    </source>
</reference>
<dbReference type="EMBL" id="SLYC01000029">
    <property type="protein sequence ID" value="TCQ00570.1"/>
    <property type="molecule type" value="Genomic_DNA"/>
</dbReference>
<dbReference type="AlphaFoldDB" id="A0A4R2TB41"/>
<keyword evidence="2" id="KW-1185">Reference proteome</keyword>
<protein>
    <submittedName>
        <fullName evidence="1">Uncharacterized protein</fullName>
    </submittedName>
</protein>
<dbReference type="Proteomes" id="UP000295504">
    <property type="component" value="Unassembled WGS sequence"/>
</dbReference>
<comment type="caution">
    <text evidence="1">The sequence shown here is derived from an EMBL/GenBank/DDBJ whole genome shotgun (WGS) entry which is preliminary data.</text>
</comment>
<gene>
    <name evidence="1" type="ORF">EDD79_102918</name>
</gene>
<name>A0A4R2TB41_9FIRM</name>
<sequence>MKIVAKPIEMVAWFSEEGIPRPLKFKIKEQDDISNIIKIDHVIERGKTNIAGIQAFVYKCQSVINGVEKRYELKYELDKCKWILFKI</sequence>
<organism evidence="1 2">
    <name type="scientific">Serpentinicella alkaliphila</name>
    <dbReference type="NCBI Taxonomy" id="1734049"/>
    <lineage>
        <taxon>Bacteria</taxon>
        <taxon>Bacillati</taxon>
        <taxon>Bacillota</taxon>
        <taxon>Clostridia</taxon>
        <taxon>Peptostreptococcales</taxon>
        <taxon>Natronincolaceae</taxon>
        <taxon>Serpentinicella</taxon>
    </lineage>
</organism>
<dbReference type="OrthoDB" id="1707431at2"/>
<dbReference type="RefSeq" id="WP_132849000.1">
    <property type="nucleotide sequence ID" value="NZ_CP058648.1"/>
</dbReference>
<evidence type="ECO:0000313" key="2">
    <source>
        <dbReference type="Proteomes" id="UP000295504"/>
    </source>
</evidence>